<dbReference type="Proteomes" id="UP000799537">
    <property type="component" value="Unassembled WGS sequence"/>
</dbReference>
<dbReference type="RefSeq" id="XP_033671851.1">
    <property type="nucleotide sequence ID" value="XM_033804709.1"/>
</dbReference>
<keyword evidence="2" id="KW-1185">Reference proteome</keyword>
<organism evidence="1 2">
    <name type="scientific">Zasmidium cellare ATCC 36951</name>
    <dbReference type="NCBI Taxonomy" id="1080233"/>
    <lineage>
        <taxon>Eukaryota</taxon>
        <taxon>Fungi</taxon>
        <taxon>Dikarya</taxon>
        <taxon>Ascomycota</taxon>
        <taxon>Pezizomycotina</taxon>
        <taxon>Dothideomycetes</taxon>
        <taxon>Dothideomycetidae</taxon>
        <taxon>Mycosphaerellales</taxon>
        <taxon>Mycosphaerellaceae</taxon>
        <taxon>Zasmidium</taxon>
    </lineage>
</organism>
<reference evidence="1" key="1">
    <citation type="journal article" date="2020" name="Stud. Mycol.">
        <title>101 Dothideomycetes genomes: a test case for predicting lifestyles and emergence of pathogens.</title>
        <authorList>
            <person name="Haridas S."/>
            <person name="Albert R."/>
            <person name="Binder M."/>
            <person name="Bloem J."/>
            <person name="Labutti K."/>
            <person name="Salamov A."/>
            <person name="Andreopoulos B."/>
            <person name="Baker S."/>
            <person name="Barry K."/>
            <person name="Bills G."/>
            <person name="Bluhm B."/>
            <person name="Cannon C."/>
            <person name="Castanera R."/>
            <person name="Culley D."/>
            <person name="Daum C."/>
            <person name="Ezra D."/>
            <person name="Gonzalez J."/>
            <person name="Henrissat B."/>
            <person name="Kuo A."/>
            <person name="Liang C."/>
            <person name="Lipzen A."/>
            <person name="Lutzoni F."/>
            <person name="Magnuson J."/>
            <person name="Mondo S."/>
            <person name="Nolan M."/>
            <person name="Ohm R."/>
            <person name="Pangilinan J."/>
            <person name="Park H.-J."/>
            <person name="Ramirez L."/>
            <person name="Alfaro M."/>
            <person name="Sun H."/>
            <person name="Tritt A."/>
            <person name="Yoshinaga Y."/>
            <person name="Zwiers L.-H."/>
            <person name="Turgeon B."/>
            <person name="Goodwin S."/>
            <person name="Spatafora J."/>
            <person name="Crous P."/>
            <person name="Grigoriev I."/>
        </authorList>
    </citation>
    <scope>NUCLEOTIDE SEQUENCE</scope>
    <source>
        <strain evidence="1">ATCC 36951</strain>
    </source>
</reference>
<dbReference type="AlphaFoldDB" id="A0A6A6CYJ9"/>
<evidence type="ECO:0000313" key="2">
    <source>
        <dbReference type="Proteomes" id="UP000799537"/>
    </source>
</evidence>
<dbReference type="EMBL" id="ML993584">
    <property type="protein sequence ID" value="KAF2170962.1"/>
    <property type="molecule type" value="Genomic_DNA"/>
</dbReference>
<sequence length="251" mass="28106">MALSRALVQRQGLPSFYIDEGNDPQSRSVADIAFKVPGCLEALAELTDFSYLAIARPIIDDALQLREQLHGYGLHTCNAVDVVSLEEYPIFHTWLGNELSDIFPTVYNFASIEDAGLHQIYWMCLLELDRAILEVLALLPDNNDNITQGFKFGELRVEMDECADSLCQSLPFLSSPQMKTIGLIATTKPLYFAKSIMSAGNRPGTQRGRLSSVGEWIETLLWDTGFVILKTWEWSTEPGFNLPSDHLCLDL</sequence>
<protein>
    <submittedName>
        <fullName evidence="1">Uncharacterized protein</fullName>
    </submittedName>
</protein>
<name>A0A6A6CYJ9_ZASCE</name>
<dbReference type="GeneID" id="54557981"/>
<evidence type="ECO:0000313" key="1">
    <source>
        <dbReference type="EMBL" id="KAF2170962.1"/>
    </source>
</evidence>
<proteinExistence type="predicted"/>
<accession>A0A6A6CYJ9</accession>
<gene>
    <name evidence="1" type="ORF">M409DRAFT_18932</name>
</gene>